<organism evidence="3 4">
    <name type="scientific">Pseudooceanicola antarcticus</name>
    <dbReference type="NCBI Taxonomy" id="1247613"/>
    <lineage>
        <taxon>Bacteria</taxon>
        <taxon>Pseudomonadati</taxon>
        <taxon>Pseudomonadota</taxon>
        <taxon>Alphaproteobacteria</taxon>
        <taxon>Rhodobacterales</taxon>
        <taxon>Paracoccaceae</taxon>
        <taxon>Pseudooceanicola</taxon>
    </lineage>
</organism>
<dbReference type="InterPro" id="IPR036465">
    <property type="entry name" value="vWFA_dom_sf"/>
</dbReference>
<dbReference type="Proteomes" id="UP000231702">
    <property type="component" value="Unassembled WGS sequence"/>
</dbReference>
<evidence type="ECO:0000313" key="5">
    <source>
        <dbReference type="Proteomes" id="UP000231702"/>
    </source>
</evidence>
<accession>A0A285J1L3</accession>
<protein>
    <submittedName>
        <fullName evidence="2">DUF1194 domain-containing protein</fullName>
    </submittedName>
</protein>
<evidence type="ECO:0000313" key="2">
    <source>
        <dbReference type="EMBL" id="PJE29824.1"/>
    </source>
</evidence>
<dbReference type="SUPFAM" id="SSF53300">
    <property type="entry name" value="vWA-like"/>
    <property type="match status" value="1"/>
</dbReference>
<dbReference type="EMBL" id="OBEA01000005">
    <property type="protein sequence ID" value="SNY54205.1"/>
    <property type="molecule type" value="Genomic_DNA"/>
</dbReference>
<proteinExistence type="predicted"/>
<sequence length="279" mass="30216">MRLLQVLPFLFLPAPLAAEGADLFAYDPTVVEVDVELALMVDVSRSMTSRELEIQRRGYAEALTSDAVLSVIGDGFLGRIALTYVEWAGPGSHRVVVDWTTIGSAEEAARVAGALMANQPYGMQRTSISSALDYAADTIEGNGYQGLRRVVDVSGDGPNNSGAPVVPARDRLLQRGIIINGLPLMTDEGVGSQWSMDTLDAYYRDCVIGGQGAFVIPVRSWDEFADAVRRKIVLEIAAIQPRIMRAGSIDATPATGVAPQSDCLAGEKTWERFRQQWEP</sequence>
<keyword evidence="5" id="KW-1185">Reference proteome</keyword>
<dbReference type="AlphaFoldDB" id="A0A285J1L3"/>
<feature type="signal peptide" evidence="1">
    <location>
        <begin position="1"/>
        <end position="20"/>
    </location>
</feature>
<evidence type="ECO:0000313" key="3">
    <source>
        <dbReference type="EMBL" id="SNY54205.1"/>
    </source>
</evidence>
<dbReference type="InterPro" id="IPR010607">
    <property type="entry name" value="DUF1194"/>
</dbReference>
<reference evidence="2 5" key="2">
    <citation type="journal article" date="2018" name="Int. J. Syst. Evol. Microbiol.">
        <title>Pseudooceanicola lipolyticus sp. nov., a marine alphaproteobacterium, reclassification of Oceanicola flagellatus as Pseudooceanicola flagellatus comb. nov. and emended description of the genus Pseudooceanicola.</title>
        <authorList>
            <person name="Huang M.-M."/>
            <person name="Guo L.-L."/>
            <person name="Wu Y.-H."/>
            <person name="Lai Q.-L."/>
            <person name="Shao Z.-Z."/>
            <person name="Wang C.-S."/>
            <person name="Wu M."/>
            <person name="Xu X.-W."/>
        </authorList>
    </citation>
    <scope>NUCLEOTIDE SEQUENCE [LARGE SCALE GENOMIC DNA]</scope>
    <source>
        <strain evidence="2 5">Ar-45</strain>
    </source>
</reference>
<evidence type="ECO:0000256" key="1">
    <source>
        <dbReference type="SAM" id="SignalP"/>
    </source>
</evidence>
<evidence type="ECO:0000313" key="4">
    <source>
        <dbReference type="Proteomes" id="UP000231655"/>
    </source>
</evidence>
<dbReference type="Pfam" id="PF06707">
    <property type="entry name" value="DUF1194"/>
    <property type="match status" value="1"/>
</dbReference>
<keyword evidence="1" id="KW-0732">Signal</keyword>
<dbReference type="Proteomes" id="UP000231655">
    <property type="component" value="Unassembled WGS sequence"/>
</dbReference>
<dbReference type="OrthoDB" id="9792179at2"/>
<dbReference type="EMBL" id="PGTD01000015">
    <property type="protein sequence ID" value="PJE29824.1"/>
    <property type="molecule type" value="Genomic_DNA"/>
</dbReference>
<name>A0A285J1L3_9RHOB</name>
<feature type="chain" id="PRO_5012199630" evidence="1">
    <location>
        <begin position="21"/>
        <end position="279"/>
    </location>
</feature>
<dbReference type="CDD" id="cd00198">
    <property type="entry name" value="vWFA"/>
    <property type="match status" value="1"/>
</dbReference>
<dbReference type="RefSeq" id="WP_097146485.1">
    <property type="nucleotide sequence ID" value="NZ_OBEA01000005.1"/>
</dbReference>
<gene>
    <name evidence="2" type="ORF">CVM39_07950</name>
    <name evidence="3" type="ORF">SAMN06297129_2771</name>
</gene>
<reference evidence="3 4" key="1">
    <citation type="submission" date="2017-09" db="EMBL/GenBank/DDBJ databases">
        <authorList>
            <person name="Ehlers B."/>
            <person name="Leendertz F.H."/>
        </authorList>
    </citation>
    <scope>NUCLEOTIDE SEQUENCE [LARGE SCALE GENOMIC DNA]</scope>
    <source>
        <strain evidence="3 4">CGMCC 1.12662</strain>
    </source>
</reference>
<dbReference type="Gene3D" id="3.40.50.410">
    <property type="entry name" value="von Willebrand factor, type A domain"/>
    <property type="match status" value="1"/>
</dbReference>